<dbReference type="KEGG" id="lsd:EMK97_11840"/>
<dbReference type="SUPFAM" id="SSF141868">
    <property type="entry name" value="EAL domain-like"/>
    <property type="match status" value="1"/>
</dbReference>
<dbReference type="SUPFAM" id="SSF63829">
    <property type="entry name" value="Calcium-dependent phosphotriesterase"/>
    <property type="match status" value="2"/>
</dbReference>
<dbReference type="PANTHER" id="PTHR44757:SF2">
    <property type="entry name" value="BIOFILM ARCHITECTURE MAINTENANCE PROTEIN MBAA"/>
    <property type="match status" value="1"/>
</dbReference>
<dbReference type="CDD" id="cd00130">
    <property type="entry name" value="PAS"/>
    <property type="match status" value="1"/>
</dbReference>
<reference evidence="5 6" key="1">
    <citation type="submission" date="2018-12" db="EMBL/GenBank/DDBJ databases">
        <title>Complete genome of Litorilituus sediminis.</title>
        <authorList>
            <person name="Liu A."/>
            <person name="Rong J."/>
        </authorList>
    </citation>
    <scope>NUCLEOTIDE SEQUENCE [LARGE SCALE GENOMIC DNA]</scope>
    <source>
        <strain evidence="5 6">JCM 17549</strain>
    </source>
</reference>
<dbReference type="InterPro" id="IPR000700">
    <property type="entry name" value="PAS-assoc_C"/>
</dbReference>
<dbReference type="Pfam" id="PF08447">
    <property type="entry name" value="PAS_3"/>
    <property type="match status" value="1"/>
</dbReference>
<dbReference type="PROSITE" id="PS50883">
    <property type="entry name" value="EAL"/>
    <property type="match status" value="1"/>
</dbReference>
<dbReference type="Gene3D" id="2.60.40.10">
    <property type="entry name" value="Immunoglobulins"/>
    <property type="match status" value="1"/>
</dbReference>
<dbReference type="OrthoDB" id="9804951at2"/>
<dbReference type="SMART" id="SM00052">
    <property type="entry name" value="EAL"/>
    <property type="match status" value="1"/>
</dbReference>
<dbReference type="SUPFAM" id="SSF55785">
    <property type="entry name" value="PYP-like sensor domain (PAS domain)"/>
    <property type="match status" value="2"/>
</dbReference>
<sequence>MIFDAYGKVEQVMLGKLSVTDGLSQGTINTIFQDQQGYIWLGTENGIDIYDGYKVKHLAGPDGDFSAFAGVMIKQDSQGLMWLNVVGKGLYTLDVTSNQYELIFAKDPFNSEHFIVDVLEGENNQAWIATSKSLILFNKKTKDYQRVVDLSGKLTNLDSIYKINLYKGVIYFATRVGLFAYHIKKEQWKALPLVSEALTSAQAVDFSNASKTYVITTYQDVLYFGTNDGLFSLDIRDIDEYFQQDIILPEYELLIESLSVWQLFQYQDALYISSDKGLSVVNLSDNSSEFLFGLADGSEHITDNTIISLLIDRQGTFWLGSNSLGVFTWNSKRTLVKNYRFKRYGVNSLSNNIVSHVHQQKGDDNTLWVATANGLNRIDLTSGEVKHFLVRTETKSVYNASDIVQIVEDEQQRLWLVTSVGVFLFDIATQKLIDLPFSDQINQRLAGSAYAIYLDEQQRLWYLDDKSLINISLVTGKLDELHELNSQFGKDIIWHILGTLPDSQQLLFSTNNALWQYDTDNQVAKPLYQHPDIAETEWTYIDSWQLLGDTLWLAFSGKGLIGLSAKSYELKHFFHTGNSIIDNNVYGVMADEASNLWFATHQGLFTLNPENLHIRQFTPKHGFAALEYNAGAYTKLQDQRLAYGSMEGVSIFEPIKLLAENTRTGFHVQVTDIEVLSRNLPERLNFASDDTIPLRYDDVGIRIDFSTFSYIHNDNIIYDYRLVGNQAVNYPQTTESHITFPSLPSGTHQLKVRALQPETGEFSDAIYLTFQVSYPPWRSPLAYILYFMLAFSVIAFWYRRRQIQQQLLLDAHEQVKYRENRLQLALTGSNSEVWDWQAENDLMFGKRISSDLGYANEALFYPFAEHLNLIHPDDKELFTSQWRAFIERAKQDENFTCTYRLKSHDDQWLWYKDLGKIVTLNQAGQPIRITGSYTNITETRANEERAQYYGDAFKYTKDWVLIIDEGISKITANQSMRDVFGWQGEEFAFQADILGIDQARLIFYRQLLKSLCYGDSWRGEELITNNDGEQYHVIVNISVGKNNYNQALHYILVLTDISAQKTAEQELRLLANYDHLTGLPNRSLLLERIKHAIDQSERNNRSIALFFIDLDKFKQINDSLGHDYGDLLLKEVTKRLTSVLRQDDTVARIGGDEFVVLLESFSNNNQLSHIAQKVIDSVGKSIVLYNNTVSVGASIGIALYPEDATSSDLLLRNADVAMYHAKQLGRNTFQFFTAQMNVEAKARLEKESKLKLALKNDEFVNYYQPIINAHTGKAVGFELLLRWHAPDGLVTPNNFIPLAEEIGLIVPMTEAALHRGIKALKQWLLHRNDLYLSVNLAAQHFAKDSFVGYVEQLLKEFDLPANALKIEVTESAFISEPEKAISSMRALAELGVTLALDDFGTGFSSLSYLKNLPLDVIKIDRSFVSGIGQSDADEAIVDTTLVLAERLNMHCIAEGVETEQQLQYLVDKGCHYIQGFLYSKPIEETDVLRGIQINKTEVNTTPTL</sequence>
<protein>
    <submittedName>
        <fullName evidence="5">EAL domain-containing protein</fullName>
    </submittedName>
</protein>
<evidence type="ECO:0000259" key="3">
    <source>
        <dbReference type="PROSITE" id="PS50883"/>
    </source>
</evidence>
<dbReference type="InterPro" id="IPR035965">
    <property type="entry name" value="PAS-like_dom_sf"/>
</dbReference>
<dbReference type="PROSITE" id="PS50113">
    <property type="entry name" value="PAC"/>
    <property type="match status" value="1"/>
</dbReference>
<dbReference type="FunFam" id="3.30.70.270:FF:000001">
    <property type="entry name" value="Diguanylate cyclase domain protein"/>
    <property type="match status" value="1"/>
</dbReference>
<dbReference type="EMBL" id="CP034759">
    <property type="protein sequence ID" value="QBG37809.1"/>
    <property type="molecule type" value="Genomic_DNA"/>
</dbReference>
<dbReference type="Pfam" id="PF00990">
    <property type="entry name" value="GGDEF"/>
    <property type="match status" value="1"/>
</dbReference>
<dbReference type="InterPro" id="IPR011110">
    <property type="entry name" value="Reg_prop"/>
</dbReference>
<dbReference type="InterPro" id="IPR013655">
    <property type="entry name" value="PAS_fold_3"/>
</dbReference>
<feature type="domain" description="EAL" evidence="3">
    <location>
        <begin position="1243"/>
        <end position="1495"/>
    </location>
</feature>
<dbReference type="SMART" id="SM00086">
    <property type="entry name" value="PAC"/>
    <property type="match status" value="2"/>
</dbReference>
<dbReference type="Gene3D" id="2.130.10.10">
    <property type="entry name" value="YVTN repeat-like/Quinoprotein amine dehydrogenase"/>
    <property type="match status" value="3"/>
</dbReference>
<organism evidence="5 6">
    <name type="scientific">Litorilituus sediminis</name>
    <dbReference type="NCBI Taxonomy" id="718192"/>
    <lineage>
        <taxon>Bacteria</taxon>
        <taxon>Pseudomonadati</taxon>
        <taxon>Pseudomonadota</taxon>
        <taxon>Gammaproteobacteria</taxon>
        <taxon>Alteromonadales</taxon>
        <taxon>Colwelliaceae</taxon>
        <taxon>Litorilituus</taxon>
    </lineage>
</organism>
<evidence type="ECO:0000256" key="1">
    <source>
        <dbReference type="ARBA" id="ARBA00001946"/>
    </source>
</evidence>
<feature type="domain" description="GGDEF" evidence="4">
    <location>
        <begin position="1101"/>
        <end position="1234"/>
    </location>
</feature>
<dbReference type="SMART" id="SM00267">
    <property type="entry name" value="GGDEF"/>
    <property type="match status" value="1"/>
</dbReference>
<feature type="domain" description="PAC" evidence="2">
    <location>
        <begin position="1017"/>
        <end position="1069"/>
    </location>
</feature>
<dbReference type="InterPro" id="IPR001610">
    <property type="entry name" value="PAC"/>
</dbReference>
<dbReference type="NCBIfam" id="TIGR00229">
    <property type="entry name" value="sensory_box"/>
    <property type="match status" value="1"/>
</dbReference>
<dbReference type="InterPro" id="IPR035919">
    <property type="entry name" value="EAL_sf"/>
</dbReference>
<dbReference type="Pfam" id="PF00563">
    <property type="entry name" value="EAL"/>
    <property type="match status" value="1"/>
</dbReference>
<dbReference type="Proteomes" id="UP000290244">
    <property type="component" value="Chromosome"/>
</dbReference>
<dbReference type="Pfam" id="PF07494">
    <property type="entry name" value="Reg_prop"/>
    <property type="match status" value="1"/>
</dbReference>
<dbReference type="Gene3D" id="3.20.20.450">
    <property type="entry name" value="EAL domain"/>
    <property type="match status" value="1"/>
</dbReference>
<dbReference type="CDD" id="cd01949">
    <property type="entry name" value="GGDEF"/>
    <property type="match status" value="1"/>
</dbReference>
<dbReference type="SUPFAM" id="SSF55073">
    <property type="entry name" value="Nucleotide cyclase"/>
    <property type="match status" value="1"/>
</dbReference>
<dbReference type="Gene3D" id="3.30.70.270">
    <property type="match status" value="1"/>
</dbReference>
<dbReference type="Gene3D" id="3.30.450.20">
    <property type="entry name" value="PAS domain"/>
    <property type="match status" value="2"/>
</dbReference>
<dbReference type="GO" id="GO:0003824">
    <property type="term" value="F:catalytic activity"/>
    <property type="evidence" value="ECO:0007669"/>
    <property type="project" value="UniProtKB-ARBA"/>
</dbReference>
<dbReference type="InterPro" id="IPR052155">
    <property type="entry name" value="Biofilm_reg_signaling"/>
</dbReference>
<gene>
    <name evidence="5" type="ORF">EMK97_11840</name>
</gene>
<dbReference type="InterPro" id="IPR043128">
    <property type="entry name" value="Rev_trsase/Diguanyl_cyclase"/>
</dbReference>
<accession>A0A4P6PBV2</accession>
<dbReference type="PANTHER" id="PTHR44757">
    <property type="entry name" value="DIGUANYLATE CYCLASE DGCP"/>
    <property type="match status" value="1"/>
</dbReference>
<dbReference type="InterPro" id="IPR000160">
    <property type="entry name" value="GGDEF_dom"/>
</dbReference>
<evidence type="ECO:0000313" key="5">
    <source>
        <dbReference type="EMBL" id="QBG37809.1"/>
    </source>
</evidence>
<dbReference type="PROSITE" id="PS50887">
    <property type="entry name" value="GGDEF"/>
    <property type="match status" value="1"/>
</dbReference>
<proteinExistence type="predicted"/>
<evidence type="ECO:0000313" key="6">
    <source>
        <dbReference type="Proteomes" id="UP000290244"/>
    </source>
</evidence>
<dbReference type="InterPro" id="IPR015943">
    <property type="entry name" value="WD40/YVTN_repeat-like_dom_sf"/>
</dbReference>
<dbReference type="InterPro" id="IPR000014">
    <property type="entry name" value="PAS"/>
</dbReference>
<comment type="cofactor">
    <cofactor evidence="1">
        <name>Mg(2+)</name>
        <dbReference type="ChEBI" id="CHEBI:18420"/>
    </cofactor>
</comment>
<dbReference type="NCBIfam" id="TIGR00254">
    <property type="entry name" value="GGDEF"/>
    <property type="match status" value="1"/>
</dbReference>
<evidence type="ECO:0000259" key="4">
    <source>
        <dbReference type="PROSITE" id="PS50887"/>
    </source>
</evidence>
<dbReference type="InterPro" id="IPR001633">
    <property type="entry name" value="EAL_dom"/>
</dbReference>
<evidence type="ECO:0000259" key="2">
    <source>
        <dbReference type="PROSITE" id="PS50113"/>
    </source>
</evidence>
<dbReference type="InterPro" id="IPR013783">
    <property type="entry name" value="Ig-like_fold"/>
</dbReference>
<keyword evidence="6" id="KW-1185">Reference proteome</keyword>
<dbReference type="InterPro" id="IPR029787">
    <property type="entry name" value="Nucleotide_cyclase"/>
</dbReference>
<name>A0A4P6PBV2_9GAMM</name>
<dbReference type="CDD" id="cd01948">
    <property type="entry name" value="EAL"/>
    <property type="match status" value="1"/>
</dbReference>